<evidence type="ECO:0000256" key="1">
    <source>
        <dbReference type="SAM" id="MobiDB-lite"/>
    </source>
</evidence>
<gene>
    <name evidence="2" type="ORF">FHL15_001956</name>
</gene>
<feature type="region of interest" description="Disordered" evidence="1">
    <location>
        <begin position="91"/>
        <end position="177"/>
    </location>
</feature>
<protein>
    <submittedName>
        <fullName evidence="2">Uncharacterized protein</fullName>
    </submittedName>
</protein>
<feature type="compositionally biased region" description="Basic and acidic residues" evidence="1">
    <location>
        <begin position="95"/>
        <end position="117"/>
    </location>
</feature>
<dbReference type="OrthoDB" id="4755472at2759"/>
<feature type="region of interest" description="Disordered" evidence="1">
    <location>
        <begin position="195"/>
        <end position="227"/>
    </location>
</feature>
<feature type="region of interest" description="Disordered" evidence="1">
    <location>
        <begin position="1"/>
        <end position="54"/>
    </location>
</feature>
<feature type="compositionally biased region" description="Basic and acidic residues" evidence="1">
    <location>
        <begin position="195"/>
        <end position="217"/>
    </location>
</feature>
<dbReference type="AlphaFoldDB" id="A0A553IAE1"/>
<name>A0A553IAE1_9PEZI</name>
<dbReference type="Proteomes" id="UP000319160">
    <property type="component" value="Unassembled WGS sequence"/>
</dbReference>
<evidence type="ECO:0000313" key="2">
    <source>
        <dbReference type="EMBL" id="TRX97162.1"/>
    </source>
</evidence>
<feature type="compositionally biased region" description="Basic and acidic residues" evidence="1">
    <location>
        <begin position="124"/>
        <end position="133"/>
    </location>
</feature>
<sequence length="227" mass="25893">MDRGRNSKAYKADLQAMEEAHDRARSQYQPPPPGTSSSTDTEETRPKPPPEYMQHYTQFIPHEPMPIPNAVPKERLPVMLDDGVLFMTGSCAPRSMKEIEEMEERDKKERELDETFRRLKQGALKHDALEGKNRATSSTQTSTSDAARTGNASDSDEEEEEEYPPYHRHVMKPFAHQYGHTTASLAYEEGLKVGAEKARREQKKEKEKEKKKEKKDSLVCNVSSNTP</sequence>
<dbReference type="EMBL" id="VFLP01000007">
    <property type="protein sequence ID" value="TRX97162.1"/>
    <property type="molecule type" value="Genomic_DNA"/>
</dbReference>
<proteinExistence type="predicted"/>
<reference evidence="3" key="1">
    <citation type="submission" date="2019-06" db="EMBL/GenBank/DDBJ databases">
        <title>Draft genome sequence of the griseofulvin-producing fungus Xylaria cubensis strain G536.</title>
        <authorList>
            <person name="Mead M.E."/>
            <person name="Raja H.A."/>
            <person name="Steenwyk J.L."/>
            <person name="Knowles S.L."/>
            <person name="Oberlies N.H."/>
            <person name="Rokas A."/>
        </authorList>
    </citation>
    <scope>NUCLEOTIDE SEQUENCE [LARGE SCALE GENOMIC DNA]</scope>
    <source>
        <strain evidence="3">G536</strain>
    </source>
</reference>
<keyword evidence="3" id="KW-1185">Reference proteome</keyword>
<evidence type="ECO:0000313" key="3">
    <source>
        <dbReference type="Proteomes" id="UP000319160"/>
    </source>
</evidence>
<comment type="caution">
    <text evidence="2">The sequence shown here is derived from an EMBL/GenBank/DDBJ whole genome shotgun (WGS) entry which is preliminary data.</text>
</comment>
<accession>A0A553IAE1</accession>
<organism evidence="2 3">
    <name type="scientific">Xylaria flabelliformis</name>
    <dbReference type="NCBI Taxonomy" id="2512241"/>
    <lineage>
        <taxon>Eukaryota</taxon>
        <taxon>Fungi</taxon>
        <taxon>Dikarya</taxon>
        <taxon>Ascomycota</taxon>
        <taxon>Pezizomycotina</taxon>
        <taxon>Sordariomycetes</taxon>
        <taxon>Xylariomycetidae</taxon>
        <taxon>Xylariales</taxon>
        <taxon>Xylariaceae</taxon>
        <taxon>Xylaria</taxon>
    </lineage>
</organism>
<feature type="compositionally biased region" description="Acidic residues" evidence="1">
    <location>
        <begin position="154"/>
        <end position="163"/>
    </location>
</feature>